<accession>A0A316H2M4</accession>
<dbReference type="Proteomes" id="UP000245678">
    <property type="component" value="Unassembled WGS sequence"/>
</dbReference>
<comment type="caution">
    <text evidence="1">The sequence shown here is derived from an EMBL/GenBank/DDBJ whole genome shotgun (WGS) entry which is preliminary data.</text>
</comment>
<dbReference type="Pfam" id="PF12771">
    <property type="entry name" value="SusD-like_2"/>
    <property type="match status" value="1"/>
</dbReference>
<sequence>MKKLIGVFFAAALIVSSGCKKSFFDINTNPNSPTDAAITPAALLPQLLHRTAAKVSTSYNPEADWMGYWARSGSYGPSTEEESYNITTTFEADEWNWFDILADANTMEKKATAANQTFYVGIAKIIKSIGFMYLVDQYNNVPYSKAFDIVGNITPAYDKGPDIYKDLLLQLDDAAKLIKAANIDANPGLTQADITFHGDATMWRKLANSQRLRLLIHESEVLTNASTEVAKITADGAGFLGDGGVDKNGSSADESAYVNPPYVQEDGRQNPFWNAFKNLYTGSAANQYYRANNYLLEDVYDWSGSSSYDTRFQYVYAQAATPLNGLVYYGYNYGEILPGTAPKAVNSSDVSGPGLALSPSQPQWFFTSVESLFLEAEAIQRGWLTGSAQVAYNNAVKASFKWLGAPDSEANDYLANDPKADFAGATSKISQIAFQKYIALAGINNFEAWVDYRRLDGADAILKGGNQPVLPLSLSPSRGSRTIPLRLMYPQNEYNFNAANVAKEGTINPQTSRIFWDKGAR</sequence>
<dbReference type="RefSeq" id="WP_109609665.1">
    <property type="nucleotide sequence ID" value="NZ_QGHA01000011.1"/>
</dbReference>
<dbReference type="SUPFAM" id="SSF48452">
    <property type="entry name" value="TPR-like"/>
    <property type="match status" value="1"/>
</dbReference>
<dbReference type="Gene3D" id="1.25.40.390">
    <property type="match status" value="1"/>
</dbReference>
<evidence type="ECO:0000313" key="1">
    <source>
        <dbReference type="EMBL" id="PWK72979.1"/>
    </source>
</evidence>
<dbReference type="PROSITE" id="PS51257">
    <property type="entry name" value="PROKAR_LIPOPROTEIN"/>
    <property type="match status" value="1"/>
</dbReference>
<proteinExistence type="predicted"/>
<name>A0A316H2M4_9SPHI</name>
<reference evidence="1 2" key="1">
    <citation type="submission" date="2018-05" db="EMBL/GenBank/DDBJ databases">
        <title>Genomic Encyclopedia of Archaeal and Bacterial Type Strains, Phase II (KMG-II): from individual species to whole genera.</title>
        <authorList>
            <person name="Goeker M."/>
        </authorList>
    </citation>
    <scope>NUCLEOTIDE SEQUENCE [LARGE SCALE GENOMIC DNA]</scope>
    <source>
        <strain evidence="1 2">DSM 19975</strain>
    </source>
</reference>
<protein>
    <submittedName>
        <fullName evidence="1">SusD-like starch-binding protein associating with outer membrane</fullName>
    </submittedName>
</protein>
<dbReference type="AlphaFoldDB" id="A0A316H2M4"/>
<organism evidence="1 2">
    <name type="scientific">Mucilaginibacter oryzae</name>
    <dbReference type="NCBI Taxonomy" id="468058"/>
    <lineage>
        <taxon>Bacteria</taxon>
        <taxon>Pseudomonadati</taxon>
        <taxon>Bacteroidota</taxon>
        <taxon>Sphingobacteriia</taxon>
        <taxon>Sphingobacteriales</taxon>
        <taxon>Sphingobacteriaceae</taxon>
        <taxon>Mucilaginibacter</taxon>
    </lineage>
</organism>
<keyword evidence="2" id="KW-1185">Reference proteome</keyword>
<gene>
    <name evidence="1" type="ORF">LX99_04310</name>
</gene>
<evidence type="ECO:0000313" key="2">
    <source>
        <dbReference type="Proteomes" id="UP000245678"/>
    </source>
</evidence>
<dbReference type="InterPro" id="IPR041662">
    <property type="entry name" value="SusD-like_2"/>
</dbReference>
<dbReference type="EMBL" id="QGHA01000011">
    <property type="protein sequence ID" value="PWK72979.1"/>
    <property type="molecule type" value="Genomic_DNA"/>
</dbReference>
<dbReference type="InterPro" id="IPR011990">
    <property type="entry name" value="TPR-like_helical_dom_sf"/>
</dbReference>